<dbReference type="NCBIfam" id="TIGR04382">
    <property type="entry name" value="myo_inos_iolC_N"/>
    <property type="match status" value="1"/>
</dbReference>
<dbReference type="EC" id="2.7.1.92" evidence="8"/>
<dbReference type="InterPro" id="IPR023314">
    <property type="entry name" value="Myo_inos_IolC-like_sf"/>
</dbReference>
<dbReference type="PANTHER" id="PTHR43085">
    <property type="entry name" value="HEXOKINASE FAMILY MEMBER"/>
    <property type="match status" value="1"/>
</dbReference>
<keyword evidence="4" id="KW-0418">Kinase</keyword>
<evidence type="ECO:0000256" key="4">
    <source>
        <dbReference type="ARBA" id="ARBA00022777"/>
    </source>
</evidence>
<dbReference type="InterPro" id="IPR011611">
    <property type="entry name" value="PfkB_dom"/>
</dbReference>
<dbReference type="PROSITE" id="PS00583">
    <property type="entry name" value="PFKB_KINASES_1"/>
    <property type="match status" value="1"/>
</dbReference>
<dbReference type="Proteomes" id="UP001217500">
    <property type="component" value="Chromosome"/>
</dbReference>
<evidence type="ECO:0000256" key="5">
    <source>
        <dbReference type="ARBA" id="ARBA00022840"/>
    </source>
</evidence>
<sequence>MTPPVKTLDIICLGRSSVDLYGEQVGGRLEDMTSFAKYVGGCPTNISVGTARMGLKSALLSRVGDEHMGRFIRETLVREGVDVSHLRSDPDRLTALVILGIRDKETFPLIFYRENCADMALCADDVDEPFIASAKVVVVTGTHISTPGTCSATDAAITFARRNGTKVVLDIDYRPVLWGLTGKGLGENRFVESERVTETLKDILPLCDVIVGTEEEFHIAGGSTDTVEALRAIRKQTGAVLVLKLGADGCAVYTGDIPAKVEDGLVVPGFPVEVFNVLGAGDAFMSGLMRGYVAGAGWYECGQLANACGALVVSRHGCAPAIPSYAEALTFIREGSPEFSLRKDAALEQLHWSSTRTRRYDEVLAFAFDHRKQLHDMAEAESVGEDKIAEFKLLCLDAFNSVREKRNGRGLGILCDGRFGEDALAKASGTGAWIGRPIEFPGSRPLVFEGGHSVMATLREWPQEHCVKCLVFYHPDDTPGMLLEQDRQLRRLAAASRATSHELLMEVIPPASMPRDGATIAAAIDRIYKLGIYPDWWKLPPPLDDREWGNLARMIDSYDPNCRGILLLGLDAPEEEIAAAIAQSARHDICRGFAVGRTIFGDVARRWFARQIDDTTAIAEIAARYDRLIQVWAEARPTITERKEAIA</sequence>
<name>A0AAE9XLV7_9PROT</name>
<dbReference type="Gene3D" id="3.40.1190.20">
    <property type="match status" value="1"/>
</dbReference>
<keyword evidence="2 8" id="KW-0808">Transferase</keyword>
<evidence type="ECO:0000313" key="9">
    <source>
        <dbReference type="Proteomes" id="UP001217500"/>
    </source>
</evidence>
<evidence type="ECO:0000256" key="2">
    <source>
        <dbReference type="ARBA" id="ARBA00022679"/>
    </source>
</evidence>
<gene>
    <name evidence="8" type="primary">iolC</name>
    <name evidence="8" type="ORF">PH603_12150</name>
</gene>
<dbReference type="KEGG" id="gso:PH603_12150"/>
<dbReference type="Gene3D" id="3.20.20.70">
    <property type="entry name" value="Aldolase class I"/>
    <property type="match status" value="1"/>
</dbReference>
<dbReference type="CDD" id="cd01166">
    <property type="entry name" value="KdgK"/>
    <property type="match status" value="1"/>
</dbReference>
<keyword evidence="9" id="KW-1185">Reference proteome</keyword>
<evidence type="ECO:0000259" key="7">
    <source>
        <dbReference type="Pfam" id="PF09863"/>
    </source>
</evidence>
<dbReference type="InterPro" id="IPR002173">
    <property type="entry name" value="Carboh/pur_kinase_PfkB_CS"/>
</dbReference>
<evidence type="ECO:0000313" key="8">
    <source>
        <dbReference type="EMBL" id="WCL53288.1"/>
    </source>
</evidence>
<accession>A0AAE9XLV7</accession>
<dbReference type="InterPro" id="IPR030830">
    <property type="entry name" value="Myo_inos_IolC"/>
</dbReference>
<feature type="domain" description="Carbohydrate kinase PfkB" evidence="6">
    <location>
        <begin position="9"/>
        <end position="323"/>
    </location>
</feature>
<dbReference type="GO" id="GO:0005524">
    <property type="term" value="F:ATP binding"/>
    <property type="evidence" value="ECO:0007669"/>
    <property type="project" value="UniProtKB-KW"/>
</dbReference>
<dbReference type="AlphaFoldDB" id="A0AAE9XLV7"/>
<organism evidence="8 9">
    <name type="scientific">Gimibacter soli</name>
    <dbReference type="NCBI Taxonomy" id="3024400"/>
    <lineage>
        <taxon>Bacteria</taxon>
        <taxon>Pseudomonadati</taxon>
        <taxon>Pseudomonadota</taxon>
        <taxon>Alphaproteobacteria</taxon>
        <taxon>Kordiimonadales</taxon>
        <taxon>Temperatibacteraceae</taxon>
        <taxon>Gimibacter</taxon>
    </lineage>
</organism>
<reference evidence="8" key="1">
    <citation type="submission" date="2023-01" db="EMBL/GenBank/DDBJ databases">
        <title>The genome sequence of Kordiimonadaceae bacterium 6D33.</title>
        <authorList>
            <person name="Liu Y."/>
        </authorList>
    </citation>
    <scope>NUCLEOTIDE SEQUENCE</scope>
    <source>
        <strain evidence="8">6D33</strain>
    </source>
</reference>
<dbReference type="SUPFAM" id="SSF53613">
    <property type="entry name" value="Ribokinase-like"/>
    <property type="match status" value="1"/>
</dbReference>
<dbReference type="GO" id="GO:0047590">
    <property type="term" value="F:5-dehydro-2-deoxygluconokinase activity"/>
    <property type="evidence" value="ECO:0007669"/>
    <property type="project" value="UniProtKB-EC"/>
</dbReference>
<dbReference type="EMBL" id="CP116805">
    <property type="protein sequence ID" value="WCL53288.1"/>
    <property type="molecule type" value="Genomic_DNA"/>
</dbReference>
<keyword evidence="3" id="KW-0547">Nucleotide-binding</keyword>
<dbReference type="Pfam" id="PF00294">
    <property type="entry name" value="PfkB"/>
    <property type="match status" value="1"/>
</dbReference>
<protein>
    <submittedName>
        <fullName evidence="8">5-dehydro-2-deoxygluconokinase</fullName>
        <ecNumber evidence="8">2.7.1.92</ecNumber>
    </submittedName>
</protein>
<keyword evidence="5" id="KW-0067">ATP-binding</keyword>
<comment type="similarity">
    <text evidence="1">Belongs to the carbohydrate kinase PfkB family.</text>
</comment>
<feature type="domain" description="DUF2090" evidence="7">
    <location>
        <begin position="330"/>
        <end position="635"/>
    </location>
</feature>
<evidence type="ECO:0000259" key="6">
    <source>
        <dbReference type="Pfam" id="PF00294"/>
    </source>
</evidence>
<dbReference type="Gene3D" id="2.20.150.10">
    <property type="entry name" value="putative 5-dehydro-2- deoxygluconokinase"/>
    <property type="match status" value="1"/>
</dbReference>
<proteinExistence type="inferred from homology"/>
<dbReference type="PROSITE" id="PS00584">
    <property type="entry name" value="PFKB_KINASES_2"/>
    <property type="match status" value="1"/>
</dbReference>
<dbReference type="InterPro" id="IPR050306">
    <property type="entry name" value="PfkB_Carbo_kinase"/>
</dbReference>
<dbReference type="InterPro" id="IPR018659">
    <property type="entry name" value="DUF2090"/>
</dbReference>
<dbReference type="InterPro" id="IPR029056">
    <property type="entry name" value="Ribokinase-like"/>
</dbReference>
<evidence type="ECO:0000256" key="1">
    <source>
        <dbReference type="ARBA" id="ARBA00010688"/>
    </source>
</evidence>
<dbReference type="InterPro" id="IPR013785">
    <property type="entry name" value="Aldolase_TIM"/>
</dbReference>
<dbReference type="Pfam" id="PF09863">
    <property type="entry name" value="DUF2090"/>
    <property type="match status" value="1"/>
</dbReference>
<evidence type="ECO:0000256" key="3">
    <source>
        <dbReference type="ARBA" id="ARBA00022741"/>
    </source>
</evidence>
<dbReference type="PANTHER" id="PTHR43085:SF49">
    <property type="entry name" value="5-DEHYDRO-2-DEOXYGLUCONOKINASE"/>
    <property type="match status" value="1"/>
</dbReference>
<dbReference type="RefSeq" id="WP_289502800.1">
    <property type="nucleotide sequence ID" value="NZ_CP116805.1"/>
</dbReference>